<dbReference type="EC" id="2.3.1.97" evidence="1"/>
<sequence>MWNGDGFSLFSGPPATVAQAGVIGRLRRQVQVNIRGTITFASDETAQEFIRRVPTSLMASGINIRVDEANAVPEVPIAAQPENVVAAQVPVQEVAQPVEDQANVVGPVQEVAQPVEDQANEAQVQEAAQPENVVVDVIQLRAYAVKVRRRSQQRKRRAPIIAPIAHRPPSPIYEEEEKPIFYNSLKKMPKLPHKLIECKDLVEISQFLNTHFYDKKPPYLCPSHSPASLQWSLQTTRNESLLLGVRGQKRNDLVGFVSAVPSTMWKAGEIVDVAIIGLLCAKKQLRKTSANIARNLIQEMKRRLKAKRISFAIFSAKHSSPASFSRSLNTYNNFSMVIDENFVGETSIPGFRKMEQGDVHEVTQLLQGYFSTFQLAPYLMEDDVAHWLLPREGEDMVHTFVVKDIETGHITDVFSVYIVYYTSSLQKPEEEHYLKVANSYYNVLTKTEPQTLVRDFLVSCKKLQFDCLYRVFSGLKTFQGELWSHGPTGGESRQNGAQRSSIESPRIDRLTRSPLDRSHAKESSIDPMQSDELDRSRQSTLDRSHAEKLDRSRSVSAVRSPGQMISQPFDLLGANRLDRTTANRIEPKSTPELFRPIFSHCLGYAVFQSFTLLFIVSEGEEIKPLFSQFGEDF</sequence>
<feature type="region of interest" description="Disordered" evidence="3">
    <location>
        <begin position="485"/>
        <end position="560"/>
    </location>
</feature>
<dbReference type="Pfam" id="PF02799">
    <property type="entry name" value="NMT_C"/>
    <property type="match status" value="1"/>
</dbReference>
<keyword evidence="6" id="KW-1185">Reference proteome</keyword>
<dbReference type="GO" id="GO:0004379">
    <property type="term" value="F:glycylpeptide N-tetradecanoyltransferase activity"/>
    <property type="evidence" value="ECO:0007669"/>
    <property type="project" value="UniProtKB-EC"/>
</dbReference>
<comment type="caution">
    <text evidence="5">The sequence shown here is derived from an EMBL/GenBank/DDBJ whole genome shotgun (WGS) entry which is preliminary data.</text>
</comment>
<dbReference type="SUPFAM" id="SSF55729">
    <property type="entry name" value="Acyl-CoA N-acyltransferases (Nat)"/>
    <property type="match status" value="2"/>
</dbReference>
<dbReference type="Gene3D" id="3.40.630.30">
    <property type="match status" value="2"/>
</dbReference>
<dbReference type="EMBL" id="CACVBM020000099">
    <property type="protein sequence ID" value="CAA7014226.1"/>
    <property type="molecule type" value="Genomic_DNA"/>
</dbReference>
<comment type="function">
    <text evidence="1">Adds a myristoyl group to the N-terminal glycine residue of certain cellular proteins.</text>
</comment>
<reference evidence="5" key="1">
    <citation type="submission" date="2020-01" db="EMBL/GenBank/DDBJ databases">
        <authorList>
            <person name="Mishra B."/>
        </authorList>
    </citation>
    <scope>NUCLEOTIDE SEQUENCE [LARGE SCALE GENOMIC DNA]</scope>
</reference>
<dbReference type="AlphaFoldDB" id="A0A6D2HF48"/>
<keyword evidence="1" id="KW-0808">Transferase</keyword>
<evidence type="ECO:0000256" key="3">
    <source>
        <dbReference type="SAM" id="MobiDB-lite"/>
    </source>
</evidence>
<evidence type="ECO:0000259" key="4">
    <source>
        <dbReference type="Pfam" id="PF02799"/>
    </source>
</evidence>
<dbReference type="PANTHER" id="PTHR11377">
    <property type="entry name" value="N-MYRISTOYL TRANSFERASE"/>
    <property type="match status" value="1"/>
</dbReference>
<proteinExistence type="inferred from homology"/>
<name>A0A6D2HF48_9BRAS</name>
<keyword evidence="1" id="KW-0012">Acyltransferase</keyword>
<evidence type="ECO:0000313" key="6">
    <source>
        <dbReference type="Proteomes" id="UP000467841"/>
    </source>
</evidence>
<dbReference type="InterPro" id="IPR016181">
    <property type="entry name" value="Acyl_CoA_acyltransferase"/>
</dbReference>
<evidence type="ECO:0000256" key="1">
    <source>
        <dbReference type="RuleBase" id="RU000586"/>
    </source>
</evidence>
<evidence type="ECO:0000256" key="2">
    <source>
        <dbReference type="RuleBase" id="RU004178"/>
    </source>
</evidence>
<dbReference type="GO" id="GO:0005737">
    <property type="term" value="C:cytoplasm"/>
    <property type="evidence" value="ECO:0007669"/>
    <property type="project" value="TreeGrafter"/>
</dbReference>
<feature type="compositionally biased region" description="Basic and acidic residues" evidence="3">
    <location>
        <begin position="532"/>
        <end position="553"/>
    </location>
</feature>
<feature type="domain" description="Glycylpeptide N-tetradecanoyltransferase C-terminal" evidence="4">
    <location>
        <begin position="324"/>
        <end position="468"/>
    </location>
</feature>
<gene>
    <name evidence="5" type="ORF">MERR_LOCUS1460</name>
</gene>
<dbReference type="PANTHER" id="PTHR11377:SF5">
    <property type="entry name" value="GLYCYLPEPTIDE N-TETRADECANOYLTRANSFERASE"/>
    <property type="match status" value="1"/>
</dbReference>
<dbReference type="InterPro" id="IPR000903">
    <property type="entry name" value="NMT"/>
</dbReference>
<accession>A0A6D2HF48</accession>
<evidence type="ECO:0000313" key="5">
    <source>
        <dbReference type="EMBL" id="CAA7014226.1"/>
    </source>
</evidence>
<comment type="catalytic activity">
    <reaction evidence="1">
        <text>N-terminal glycyl-[protein] + tetradecanoyl-CoA = N-tetradecanoylglycyl-[protein] + CoA + H(+)</text>
        <dbReference type="Rhea" id="RHEA:15521"/>
        <dbReference type="Rhea" id="RHEA-COMP:12666"/>
        <dbReference type="Rhea" id="RHEA-COMP:12667"/>
        <dbReference type="ChEBI" id="CHEBI:15378"/>
        <dbReference type="ChEBI" id="CHEBI:57287"/>
        <dbReference type="ChEBI" id="CHEBI:57385"/>
        <dbReference type="ChEBI" id="CHEBI:64723"/>
        <dbReference type="ChEBI" id="CHEBI:133050"/>
        <dbReference type="EC" id="2.3.1.97"/>
    </reaction>
</comment>
<comment type="similarity">
    <text evidence="2">Belongs to the NMT family.</text>
</comment>
<protein>
    <recommendedName>
        <fullName evidence="1">Glycylpeptide N-tetradecanoyltransferase</fullName>
        <ecNumber evidence="1">2.3.1.97</ecNumber>
    </recommendedName>
</protein>
<dbReference type="InterPro" id="IPR022677">
    <property type="entry name" value="NMT_C"/>
</dbReference>
<dbReference type="Proteomes" id="UP000467841">
    <property type="component" value="Unassembled WGS sequence"/>
</dbReference>
<feature type="compositionally biased region" description="Polar residues" evidence="3">
    <location>
        <begin position="491"/>
        <end position="503"/>
    </location>
</feature>
<feature type="compositionally biased region" description="Basic and acidic residues" evidence="3">
    <location>
        <begin position="505"/>
        <end position="524"/>
    </location>
</feature>
<organism evidence="5 6">
    <name type="scientific">Microthlaspi erraticum</name>
    <dbReference type="NCBI Taxonomy" id="1685480"/>
    <lineage>
        <taxon>Eukaryota</taxon>
        <taxon>Viridiplantae</taxon>
        <taxon>Streptophyta</taxon>
        <taxon>Embryophyta</taxon>
        <taxon>Tracheophyta</taxon>
        <taxon>Spermatophyta</taxon>
        <taxon>Magnoliopsida</taxon>
        <taxon>eudicotyledons</taxon>
        <taxon>Gunneridae</taxon>
        <taxon>Pentapetalae</taxon>
        <taxon>rosids</taxon>
        <taxon>malvids</taxon>
        <taxon>Brassicales</taxon>
        <taxon>Brassicaceae</taxon>
        <taxon>Coluteocarpeae</taxon>
        <taxon>Microthlaspi</taxon>
    </lineage>
</organism>